<evidence type="ECO:0000256" key="2">
    <source>
        <dbReference type="ARBA" id="ARBA00022475"/>
    </source>
</evidence>
<evidence type="ECO:0000256" key="3">
    <source>
        <dbReference type="ARBA" id="ARBA00022692"/>
    </source>
</evidence>
<organism evidence="7 8">
    <name type="scientific">Candidatus Blautia stercorigallinarum</name>
    <dbReference type="NCBI Taxonomy" id="2838501"/>
    <lineage>
        <taxon>Bacteria</taxon>
        <taxon>Bacillati</taxon>
        <taxon>Bacillota</taxon>
        <taxon>Clostridia</taxon>
        <taxon>Lachnospirales</taxon>
        <taxon>Lachnospiraceae</taxon>
        <taxon>Blautia</taxon>
    </lineage>
</organism>
<keyword evidence="3 6" id="KW-0812">Transmembrane</keyword>
<evidence type="ECO:0000256" key="5">
    <source>
        <dbReference type="ARBA" id="ARBA00023136"/>
    </source>
</evidence>
<reference evidence="7" key="2">
    <citation type="submission" date="2021-04" db="EMBL/GenBank/DDBJ databases">
        <authorList>
            <person name="Gilroy R."/>
        </authorList>
    </citation>
    <scope>NUCLEOTIDE SEQUENCE</scope>
    <source>
        <strain evidence="7">CHK195-9823</strain>
    </source>
</reference>
<accession>A0A9D1PDP4</accession>
<feature type="transmembrane region" description="Helical" evidence="6">
    <location>
        <begin position="54"/>
        <end position="74"/>
    </location>
</feature>
<dbReference type="Proteomes" id="UP000886814">
    <property type="component" value="Unassembled WGS sequence"/>
</dbReference>
<feature type="transmembrane region" description="Helical" evidence="6">
    <location>
        <begin position="444"/>
        <end position="469"/>
    </location>
</feature>
<reference evidence="7" key="1">
    <citation type="journal article" date="2021" name="PeerJ">
        <title>Extensive microbial diversity within the chicken gut microbiome revealed by metagenomics and culture.</title>
        <authorList>
            <person name="Gilroy R."/>
            <person name="Ravi A."/>
            <person name="Getino M."/>
            <person name="Pursley I."/>
            <person name="Horton D.L."/>
            <person name="Alikhan N.F."/>
            <person name="Baker D."/>
            <person name="Gharbi K."/>
            <person name="Hall N."/>
            <person name="Watson M."/>
            <person name="Adriaenssens E.M."/>
            <person name="Foster-Nyarko E."/>
            <person name="Jarju S."/>
            <person name="Secka A."/>
            <person name="Antonio M."/>
            <person name="Oren A."/>
            <person name="Chaudhuri R.R."/>
            <person name="La Ragione R."/>
            <person name="Hildebrand F."/>
            <person name="Pallen M.J."/>
        </authorList>
    </citation>
    <scope>NUCLEOTIDE SEQUENCE</scope>
    <source>
        <strain evidence="7">CHK195-9823</strain>
    </source>
</reference>
<dbReference type="InterPro" id="IPR050833">
    <property type="entry name" value="Poly_Biosynth_Transport"/>
</dbReference>
<feature type="transmembrane region" description="Helical" evidence="6">
    <location>
        <begin position="120"/>
        <end position="141"/>
    </location>
</feature>
<feature type="transmembrane region" description="Helical" evidence="6">
    <location>
        <begin position="296"/>
        <end position="322"/>
    </location>
</feature>
<dbReference type="EMBL" id="DXIQ01000032">
    <property type="protein sequence ID" value="HIV38457.1"/>
    <property type="molecule type" value="Genomic_DNA"/>
</dbReference>
<dbReference type="Pfam" id="PF13440">
    <property type="entry name" value="Polysacc_synt_3"/>
    <property type="match status" value="1"/>
</dbReference>
<evidence type="ECO:0000256" key="6">
    <source>
        <dbReference type="SAM" id="Phobius"/>
    </source>
</evidence>
<feature type="transmembrane region" description="Helical" evidence="6">
    <location>
        <begin position="421"/>
        <end position="438"/>
    </location>
</feature>
<feature type="transmembrane region" description="Helical" evidence="6">
    <location>
        <begin position="153"/>
        <end position="174"/>
    </location>
</feature>
<proteinExistence type="predicted"/>
<name>A0A9D1PDP4_9FIRM</name>
<evidence type="ECO:0000256" key="4">
    <source>
        <dbReference type="ARBA" id="ARBA00022989"/>
    </source>
</evidence>
<keyword evidence="4 6" id="KW-1133">Transmembrane helix</keyword>
<feature type="transmembrane region" description="Helical" evidence="6">
    <location>
        <begin position="267"/>
        <end position="284"/>
    </location>
</feature>
<feature type="transmembrane region" description="Helical" evidence="6">
    <location>
        <begin position="362"/>
        <end position="384"/>
    </location>
</feature>
<evidence type="ECO:0000313" key="7">
    <source>
        <dbReference type="EMBL" id="HIV38457.1"/>
    </source>
</evidence>
<feature type="transmembrane region" description="Helical" evidence="6">
    <location>
        <begin position="328"/>
        <end position="350"/>
    </location>
</feature>
<keyword evidence="5 6" id="KW-0472">Membrane</keyword>
<comment type="subcellular location">
    <subcellularLocation>
        <location evidence="1">Cell membrane</location>
        <topology evidence="1">Multi-pass membrane protein</topology>
    </subcellularLocation>
</comment>
<feature type="transmembrane region" description="Helical" evidence="6">
    <location>
        <begin position="390"/>
        <end position="409"/>
    </location>
</feature>
<feature type="transmembrane region" description="Helical" evidence="6">
    <location>
        <begin position="12"/>
        <end position="34"/>
    </location>
</feature>
<comment type="caution">
    <text evidence="7">The sequence shown here is derived from an EMBL/GenBank/DDBJ whole genome shotgun (WGS) entry which is preliminary data.</text>
</comment>
<feature type="transmembrane region" description="Helical" evidence="6">
    <location>
        <begin position="180"/>
        <end position="205"/>
    </location>
</feature>
<dbReference type="PANTHER" id="PTHR30250">
    <property type="entry name" value="PST FAMILY PREDICTED COLANIC ACID TRANSPORTER"/>
    <property type="match status" value="1"/>
</dbReference>
<evidence type="ECO:0000256" key="1">
    <source>
        <dbReference type="ARBA" id="ARBA00004651"/>
    </source>
</evidence>
<evidence type="ECO:0000313" key="8">
    <source>
        <dbReference type="Proteomes" id="UP000886814"/>
    </source>
</evidence>
<dbReference type="AlphaFoldDB" id="A0A9D1PDP4"/>
<gene>
    <name evidence="7" type="ORF">H9747_05575</name>
</gene>
<feature type="transmembrane region" description="Helical" evidence="6">
    <location>
        <begin position="217"/>
        <end position="235"/>
    </location>
</feature>
<dbReference type="GO" id="GO:0005886">
    <property type="term" value="C:plasma membrane"/>
    <property type="evidence" value="ECO:0007669"/>
    <property type="project" value="UniProtKB-SubCell"/>
</dbReference>
<feature type="transmembrane region" description="Helical" evidence="6">
    <location>
        <begin position="86"/>
        <end position="108"/>
    </location>
</feature>
<keyword evidence="2" id="KW-1003">Cell membrane</keyword>
<protein>
    <submittedName>
        <fullName evidence="7">Oligosaccharide flippase family protein</fullName>
    </submittedName>
</protein>
<dbReference type="PANTHER" id="PTHR30250:SF11">
    <property type="entry name" value="O-ANTIGEN TRANSPORTER-RELATED"/>
    <property type="match status" value="1"/>
</dbReference>
<sequence>MSRSRAKLFVENIVVYGFGGMISKLIPFFMLPIITRLYPSSEYMGLNDLSTSFIQFASALAVCGMYDAMFRLFFDDDNINMQRKVCSTAMGFVSTTTIVLALLCIIFREQIADWYYGGTQYVKLVDITTVGFLVNSTNQIVSAPTRIQNKRKVFLITNTISPLISYTVAIPLILEGYYALAMPLATAISGLILEISFGIMNASFFKTSSFDKEKLRELLKVGLPLLPNFLVYWVYNSADKLMISQLLGTSATGVYSVASRIGHISNLIYNAFAGGWLYFAYSTMNDDDQVQLKSNIFEYLGAIAFASTVALTAVSKLCYQLFFTEEYYEGYIVAPYLFLAPLLLMLYQVLANQFTIMKKTYLNLLALSVGAILNIILNWVMIPAVGIEGASIATLLGYIISILLCVIILKKMKLININVKIYVNVIVFVSFFAVWRILVHDSIILSIIFGIIAECLYLFIYKDILASVIGRLKKKKNRRGEF</sequence>